<dbReference type="OrthoDB" id="1097206at2"/>
<dbReference type="PROSITE" id="PS50005">
    <property type="entry name" value="TPR"/>
    <property type="match status" value="1"/>
</dbReference>
<dbReference type="AlphaFoldDB" id="A0A1D3UHU4"/>
<organism evidence="3 4">
    <name type="scientific">Tannerella forsythia</name>
    <name type="common">Bacteroides forsythus</name>
    <dbReference type="NCBI Taxonomy" id="28112"/>
    <lineage>
        <taxon>Bacteria</taxon>
        <taxon>Pseudomonadati</taxon>
        <taxon>Bacteroidota</taxon>
        <taxon>Bacteroidia</taxon>
        <taxon>Bacteroidales</taxon>
        <taxon>Tannerellaceae</taxon>
        <taxon>Tannerella</taxon>
    </lineage>
</organism>
<sequence>MFVVKKNVLIMKTGLFIVLLPVLIVCEGIAQRVALQELVDKRRYAEVMAYAATLQPADTADYATMYAIGQACEGMLKYRDAYRYYRRCLAIDSTRTDLLATASRMAANLGKTAEAETYLQQLRARDTTDFYANYQLARLYAQQGEYPKAIGRYEFLLRQDPENSVLMRLIGDCYNRMDYTVSAFRYYLNAFRREPENASLAASLSNLLLLLQEPEEAVAVCDTSLRYHPQSRLLLQSKGLALFTMQKYAQADTVYSMLMAQADSSYNTLKYGGSAQYYAGQYMRAIEPLENAYQKDTTSVEVCLLLGSSLGRTFDRKRAFKLFDKAEALMQPSPALVDMLIRFRAETLDRDNQHDKANVLYYQLWTESQRFDMLGCIWQRYRTSKMAEQSDDYRRRALFINMLFATEYLKRPERRKDHLVYLRSLLSQFQEEMFFRSVKQLPTLAPDGKKGVCTEEQLQTVIRQLPEKE</sequence>
<gene>
    <name evidence="2" type="ORF">CLI86_10355</name>
    <name evidence="3" type="ORF">TFUB20_00796</name>
</gene>
<feature type="repeat" description="TPR" evidence="1">
    <location>
        <begin position="130"/>
        <end position="163"/>
    </location>
</feature>
<name>A0A1D3UHU4_TANFO</name>
<keyword evidence="1" id="KW-0802">TPR repeat</keyword>
<dbReference type="SMART" id="SM00028">
    <property type="entry name" value="TPR"/>
    <property type="match status" value="7"/>
</dbReference>
<dbReference type="Pfam" id="PF13432">
    <property type="entry name" value="TPR_16"/>
    <property type="match status" value="1"/>
</dbReference>
<dbReference type="InterPro" id="IPR011990">
    <property type="entry name" value="TPR-like_helical_dom_sf"/>
</dbReference>
<protein>
    <submittedName>
        <fullName evidence="3">Tetratricopeptide repeat protein</fullName>
    </submittedName>
</protein>
<evidence type="ECO:0000313" key="3">
    <source>
        <dbReference type="EMBL" id="SCQ19702.1"/>
    </source>
</evidence>
<accession>A0A1D3UHU4</accession>
<evidence type="ECO:0000313" key="4">
    <source>
        <dbReference type="Proteomes" id="UP000182057"/>
    </source>
</evidence>
<evidence type="ECO:0000256" key="1">
    <source>
        <dbReference type="PROSITE-ProRule" id="PRU00339"/>
    </source>
</evidence>
<reference evidence="3 4" key="1">
    <citation type="submission" date="2016-09" db="EMBL/GenBank/DDBJ databases">
        <authorList>
            <person name="Capua I."/>
            <person name="De Benedictis P."/>
            <person name="Joannis T."/>
            <person name="Lombin L.H."/>
            <person name="Cattoli G."/>
        </authorList>
    </citation>
    <scope>NUCLEOTIDE SEQUENCE [LARGE SCALE GENOMIC DNA]</scope>
    <source>
        <strain evidence="3 4">UB20</strain>
    </source>
</reference>
<dbReference type="EMBL" id="FMMM01000026">
    <property type="protein sequence ID" value="SCQ19702.1"/>
    <property type="molecule type" value="Genomic_DNA"/>
</dbReference>
<dbReference type="PANTHER" id="PTHR12558">
    <property type="entry name" value="CELL DIVISION CYCLE 16,23,27"/>
    <property type="match status" value="1"/>
</dbReference>
<dbReference type="Proteomes" id="UP000182057">
    <property type="component" value="Unassembled WGS sequence"/>
</dbReference>
<reference evidence="2 5" key="2">
    <citation type="submission" date="2017-09" db="EMBL/GenBank/DDBJ databases">
        <title>Phase variable restriction modification systems are present in the genome sequences of periodontal pathogens Prevotella intermedia, Tannerella forsythia and Porphyromonas gingivalis.</title>
        <authorList>
            <person name="Haigh R.D."/>
            <person name="Crawford L."/>
            <person name="Ralph J."/>
            <person name="Wanford J."/>
            <person name="Vartoukian S.R."/>
            <person name="Hijazib K."/>
            <person name="Wade W."/>
            <person name="Oggioni M.R."/>
        </authorList>
    </citation>
    <scope>NUCLEOTIDE SEQUENCE [LARGE SCALE GENOMIC DNA]</scope>
    <source>
        <strain evidence="2 5">WW11663</strain>
    </source>
</reference>
<dbReference type="Proteomes" id="UP000219259">
    <property type="component" value="Unassembled WGS sequence"/>
</dbReference>
<dbReference type="SUPFAM" id="SSF48452">
    <property type="entry name" value="TPR-like"/>
    <property type="match status" value="2"/>
</dbReference>
<evidence type="ECO:0000313" key="5">
    <source>
        <dbReference type="Proteomes" id="UP000219259"/>
    </source>
</evidence>
<evidence type="ECO:0000313" key="2">
    <source>
        <dbReference type="EMBL" id="PDP43062.1"/>
    </source>
</evidence>
<dbReference type="InterPro" id="IPR019734">
    <property type="entry name" value="TPR_rpt"/>
</dbReference>
<proteinExistence type="predicted"/>
<dbReference type="Gene3D" id="1.25.40.10">
    <property type="entry name" value="Tetratricopeptide repeat domain"/>
    <property type="match status" value="3"/>
</dbReference>
<dbReference type="PANTHER" id="PTHR12558:SF13">
    <property type="entry name" value="CELL DIVISION CYCLE PROTEIN 27 HOMOLOG"/>
    <property type="match status" value="1"/>
</dbReference>
<dbReference type="EMBL" id="NSLJ01000029">
    <property type="protein sequence ID" value="PDP43062.1"/>
    <property type="molecule type" value="Genomic_DNA"/>
</dbReference>